<dbReference type="PROSITE" id="PS51012">
    <property type="entry name" value="ABC_TM2"/>
    <property type="match status" value="1"/>
</dbReference>
<sequence length="373" mass="40697">MNIFNIAMKEIKGNFRDIRTLVFMLAFPIVLMLVLGTALSSTFTTHINVDDINVLYKDTAGGHVTPYFNEFIKTAEKSGIHFKKAASDVDGKKEVKQGDYTGYVEIDQNGMQLYLNKRNSIEGSILQGALTSFADKYNVATVVAKAAPSKVGSALSSGKHDDYIKESSLSPNKQPGAMDYYAIAMTTMIALYSAISASNLFQSERVRRTADRLIASPVRKSEIFIGKVLGNIGVNLVCILLVVTISKLFFKANWGDHLGVVLLVLLTEIVFAVSLGLGISYLTKTGAGPRVIVMLIIQVASFFGGAYFKIENPEGIMKFLTDLSPLTWINEAINNIIYANDLSAAIPAVTFNIGLSILFLLVAIISLRKREGL</sequence>
<gene>
    <name evidence="7" type="ORF">EV207_11349</name>
</gene>
<dbReference type="AlphaFoldDB" id="A0A4R2P4M5"/>
<evidence type="ECO:0000256" key="3">
    <source>
        <dbReference type="ARBA" id="ARBA00022989"/>
    </source>
</evidence>
<evidence type="ECO:0000256" key="5">
    <source>
        <dbReference type="SAM" id="Phobius"/>
    </source>
</evidence>
<dbReference type="InterPro" id="IPR052902">
    <property type="entry name" value="ABC-2_transporter"/>
</dbReference>
<dbReference type="RefSeq" id="WP_132746124.1">
    <property type="nucleotide sequence ID" value="NZ_SLXK01000013.1"/>
</dbReference>
<dbReference type="InterPro" id="IPR013525">
    <property type="entry name" value="ABC2_TM"/>
</dbReference>
<protein>
    <submittedName>
        <fullName evidence="7">ABC-2 type transport system permease protein</fullName>
    </submittedName>
</protein>
<dbReference type="GO" id="GO:0140359">
    <property type="term" value="F:ABC-type transporter activity"/>
    <property type="evidence" value="ECO:0007669"/>
    <property type="project" value="InterPro"/>
</dbReference>
<dbReference type="EMBL" id="SLXK01000013">
    <property type="protein sequence ID" value="TCP29014.1"/>
    <property type="molecule type" value="Genomic_DNA"/>
</dbReference>
<dbReference type="GO" id="GO:0016020">
    <property type="term" value="C:membrane"/>
    <property type="evidence" value="ECO:0007669"/>
    <property type="project" value="UniProtKB-SubCell"/>
</dbReference>
<feature type="domain" description="ABC transmembrane type-2" evidence="6">
    <location>
        <begin position="127"/>
        <end position="370"/>
    </location>
</feature>
<comment type="caution">
    <text evidence="7">The sequence shown here is derived from an EMBL/GenBank/DDBJ whole genome shotgun (WGS) entry which is preliminary data.</text>
</comment>
<dbReference type="PANTHER" id="PTHR43027">
    <property type="entry name" value="DOXORUBICIN RESISTANCE ABC TRANSPORTER PERMEASE PROTEIN DRRC-RELATED"/>
    <property type="match status" value="1"/>
</dbReference>
<name>A0A4R2P4M5_9BACL</name>
<feature type="transmembrane region" description="Helical" evidence="5">
    <location>
        <begin position="257"/>
        <end position="279"/>
    </location>
</feature>
<feature type="transmembrane region" description="Helical" evidence="5">
    <location>
        <begin position="21"/>
        <end position="39"/>
    </location>
</feature>
<reference evidence="7 8" key="1">
    <citation type="submission" date="2019-03" db="EMBL/GenBank/DDBJ databases">
        <title>Genomic Encyclopedia of Type Strains, Phase IV (KMG-IV): sequencing the most valuable type-strain genomes for metagenomic binning, comparative biology and taxonomic classification.</title>
        <authorList>
            <person name="Goeker M."/>
        </authorList>
    </citation>
    <scope>NUCLEOTIDE SEQUENCE [LARGE SCALE GENOMIC DNA]</scope>
    <source>
        <strain evidence="7 8">DSM 19377</strain>
    </source>
</reference>
<accession>A0A4R2P4M5</accession>
<evidence type="ECO:0000313" key="7">
    <source>
        <dbReference type="EMBL" id="TCP29014.1"/>
    </source>
</evidence>
<organism evidence="7 8">
    <name type="scientific">Scopulibacillus darangshiensis</name>
    <dbReference type="NCBI Taxonomy" id="442528"/>
    <lineage>
        <taxon>Bacteria</taxon>
        <taxon>Bacillati</taxon>
        <taxon>Bacillota</taxon>
        <taxon>Bacilli</taxon>
        <taxon>Bacillales</taxon>
        <taxon>Sporolactobacillaceae</taxon>
        <taxon>Scopulibacillus</taxon>
    </lineage>
</organism>
<keyword evidence="8" id="KW-1185">Reference proteome</keyword>
<feature type="transmembrane region" description="Helical" evidence="5">
    <location>
        <begin position="291"/>
        <end position="310"/>
    </location>
</feature>
<evidence type="ECO:0000256" key="4">
    <source>
        <dbReference type="ARBA" id="ARBA00023136"/>
    </source>
</evidence>
<dbReference type="OrthoDB" id="1864035at2"/>
<dbReference type="InterPro" id="IPR047817">
    <property type="entry name" value="ABC2_TM_bact-type"/>
</dbReference>
<proteinExistence type="predicted"/>
<keyword evidence="2 5" id="KW-0812">Transmembrane</keyword>
<feature type="transmembrane region" description="Helical" evidence="5">
    <location>
        <begin position="180"/>
        <end position="202"/>
    </location>
</feature>
<evidence type="ECO:0000256" key="1">
    <source>
        <dbReference type="ARBA" id="ARBA00004141"/>
    </source>
</evidence>
<evidence type="ECO:0000256" key="2">
    <source>
        <dbReference type="ARBA" id="ARBA00022692"/>
    </source>
</evidence>
<evidence type="ECO:0000259" key="6">
    <source>
        <dbReference type="PROSITE" id="PS51012"/>
    </source>
</evidence>
<dbReference type="PANTHER" id="PTHR43027:SF1">
    <property type="entry name" value="DOXORUBICIN RESISTANCE ABC TRANSPORTER PERMEASE PROTEIN DRRC-RELATED"/>
    <property type="match status" value="1"/>
</dbReference>
<comment type="subcellular location">
    <subcellularLocation>
        <location evidence="1">Membrane</location>
        <topology evidence="1">Multi-pass membrane protein</topology>
    </subcellularLocation>
</comment>
<dbReference type="Pfam" id="PF12698">
    <property type="entry name" value="ABC2_membrane_3"/>
    <property type="match status" value="1"/>
</dbReference>
<keyword evidence="3 5" id="KW-1133">Transmembrane helix</keyword>
<feature type="transmembrane region" description="Helical" evidence="5">
    <location>
        <begin position="344"/>
        <end position="367"/>
    </location>
</feature>
<evidence type="ECO:0000313" key="8">
    <source>
        <dbReference type="Proteomes" id="UP000295416"/>
    </source>
</evidence>
<feature type="transmembrane region" description="Helical" evidence="5">
    <location>
        <begin position="223"/>
        <end position="245"/>
    </location>
</feature>
<dbReference type="Proteomes" id="UP000295416">
    <property type="component" value="Unassembled WGS sequence"/>
</dbReference>
<keyword evidence="4 5" id="KW-0472">Membrane</keyword>